<proteinExistence type="predicted"/>
<comment type="caution">
    <text evidence="1">The sequence shown here is derived from an EMBL/GenBank/DDBJ whole genome shotgun (WGS) entry which is preliminary data.</text>
</comment>
<evidence type="ECO:0000313" key="2">
    <source>
        <dbReference type="Proteomes" id="UP001055811"/>
    </source>
</evidence>
<dbReference type="Proteomes" id="UP001055811">
    <property type="component" value="Linkage Group LG08"/>
</dbReference>
<reference evidence="1 2" key="2">
    <citation type="journal article" date="2022" name="Mol. Ecol. Resour.">
        <title>The genomes of chicory, endive, great burdock and yacon provide insights into Asteraceae paleo-polyploidization history and plant inulin production.</title>
        <authorList>
            <person name="Fan W."/>
            <person name="Wang S."/>
            <person name="Wang H."/>
            <person name="Wang A."/>
            <person name="Jiang F."/>
            <person name="Liu H."/>
            <person name="Zhao H."/>
            <person name="Xu D."/>
            <person name="Zhang Y."/>
        </authorList>
    </citation>
    <scope>NUCLEOTIDE SEQUENCE [LARGE SCALE GENOMIC DNA]</scope>
    <source>
        <strain evidence="2">cv. Punajuju</strain>
        <tissue evidence="1">Leaves</tissue>
    </source>
</reference>
<accession>A0ACB8ZQ35</accession>
<evidence type="ECO:0000313" key="1">
    <source>
        <dbReference type="EMBL" id="KAI3699672.1"/>
    </source>
</evidence>
<name>A0ACB8ZQ35_CICIN</name>
<keyword evidence="2" id="KW-1185">Reference proteome</keyword>
<dbReference type="EMBL" id="CM042016">
    <property type="protein sequence ID" value="KAI3699672.1"/>
    <property type="molecule type" value="Genomic_DNA"/>
</dbReference>
<organism evidence="1 2">
    <name type="scientific">Cichorium intybus</name>
    <name type="common">Chicory</name>
    <dbReference type="NCBI Taxonomy" id="13427"/>
    <lineage>
        <taxon>Eukaryota</taxon>
        <taxon>Viridiplantae</taxon>
        <taxon>Streptophyta</taxon>
        <taxon>Embryophyta</taxon>
        <taxon>Tracheophyta</taxon>
        <taxon>Spermatophyta</taxon>
        <taxon>Magnoliopsida</taxon>
        <taxon>eudicotyledons</taxon>
        <taxon>Gunneridae</taxon>
        <taxon>Pentapetalae</taxon>
        <taxon>asterids</taxon>
        <taxon>campanulids</taxon>
        <taxon>Asterales</taxon>
        <taxon>Asteraceae</taxon>
        <taxon>Cichorioideae</taxon>
        <taxon>Cichorieae</taxon>
        <taxon>Cichoriinae</taxon>
        <taxon>Cichorium</taxon>
    </lineage>
</organism>
<gene>
    <name evidence="1" type="ORF">L2E82_44096</name>
</gene>
<sequence length="471" mass="53468">MKNISFTAKLVVAGCGGCCWQREDQRRWNCVESLEQQWRIRDNGEAKKHKAERGKGSYITCKASRETLRSTMALATLMKVAIAMTHEKLMGKLGGLSLLHTNGPDHPKRLHPHQAVSGDIFSDDTGISDDTKRSWVSVAAINPFEEKGCFDLCLYFNWIERLAEHFQPTFGSNLFLNMFNFSNPFPSSIHGFPPSSGVFFGQEKEGVHFNPHPFIAVDCSVDHSPAPPPIKGSITQNSDNRNHLNLSESVISPSRKRVAASKKDRHSKIFTAQGPRDRRVRLSIDISRKFFGLQDLLGFDKASKTLDWLFTKSKTAIKDLVEEKKHSSSSTLTDQCEEVFMEKDHPEKKAKKKKPIAKCVNGGKKKKKTSQKNLKTGFHVNLAARNQLRAEARARARERTIQKSRSKNFHNQPKNIVLDDRNYFYLQSQSNHEAKIGESFMEQKIPKPYSLLYSSQFKNTLHNINQIYSST</sequence>
<protein>
    <submittedName>
        <fullName evidence="1">Uncharacterized protein</fullName>
    </submittedName>
</protein>
<reference evidence="2" key="1">
    <citation type="journal article" date="2022" name="Mol. Ecol. Resour.">
        <title>The genomes of chicory, endive, great burdock and yacon provide insights into Asteraceae palaeo-polyploidization history and plant inulin production.</title>
        <authorList>
            <person name="Fan W."/>
            <person name="Wang S."/>
            <person name="Wang H."/>
            <person name="Wang A."/>
            <person name="Jiang F."/>
            <person name="Liu H."/>
            <person name="Zhao H."/>
            <person name="Xu D."/>
            <person name="Zhang Y."/>
        </authorList>
    </citation>
    <scope>NUCLEOTIDE SEQUENCE [LARGE SCALE GENOMIC DNA]</scope>
    <source>
        <strain evidence="2">cv. Punajuju</strain>
    </source>
</reference>